<dbReference type="AlphaFoldDB" id="A0A7K8EGM8"/>
<evidence type="ECO:0000256" key="2">
    <source>
        <dbReference type="ARBA" id="ARBA00022723"/>
    </source>
</evidence>
<dbReference type="GO" id="GO:0043124">
    <property type="term" value="P:negative regulation of canonical NF-kappaB signal transduction"/>
    <property type="evidence" value="ECO:0007669"/>
    <property type="project" value="InterPro"/>
</dbReference>
<name>A0A7K8EGM8_LEURO</name>
<dbReference type="PROSITE" id="PS51905">
    <property type="entry name" value="ZF_UBZ1"/>
    <property type="match status" value="1"/>
</dbReference>
<keyword evidence="3 6" id="KW-0863">Zinc-finger</keyword>
<feature type="coiled-coil region" evidence="7">
    <location>
        <begin position="27"/>
        <end position="68"/>
    </location>
</feature>
<evidence type="ECO:0000313" key="9">
    <source>
        <dbReference type="EMBL" id="NXB50701.1"/>
    </source>
</evidence>
<evidence type="ECO:0000313" key="10">
    <source>
        <dbReference type="Proteomes" id="UP000522331"/>
    </source>
</evidence>
<feature type="non-terminal residue" evidence="9">
    <location>
        <position position="479"/>
    </location>
</feature>
<proteinExistence type="predicted"/>
<evidence type="ECO:0000256" key="6">
    <source>
        <dbReference type="PROSITE-ProRule" id="PRU01253"/>
    </source>
</evidence>
<feature type="coiled-coil region" evidence="7">
    <location>
        <begin position="103"/>
        <end position="155"/>
    </location>
</feature>
<evidence type="ECO:0000256" key="1">
    <source>
        <dbReference type="ARBA" id="ARBA00022553"/>
    </source>
</evidence>
<keyword evidence="10" id="KW-1185">Reference proteome</keyword>
<dbReference type="Proteomes" id="UP000522331">
    <property type="component" value="Unassembled WGS sequence"/>
</dbReference>
<evidence type="ECO:0000256" key="3">
    <source>
        <dbReference type="ARBA" id="ARBA00022771"/>
    </source>
</evidence>
<dbReference type="InterPro" id="IPR039669">
    <property type="entry name" value="TANK"/>
</dbReference>
<keyword evidence="4" id="KW-0862">Zinc</keyword>
<evidence type="ECO:0000256" key="7">
    <source>
        <dbReference type="SAM" id="Coils"/>
    </source>
</evidence>
<dbReference type="Pfam" id="PF12845">
    <property type="entry name" value="TBD"/>
    <property type="match status" value="1"/>
</dbReference>
<dbReference type="InterPro" id="IPR024581">
    <property type="entry name" value="TBD"/>
</dbReference>
<evidence type="ECO:0000256" key="4">
    <source>
        <dbReference type="ARBA" id="ARBA00022833"/>
    </source>
</evidence>
<keyword evidence="2" id="KW-0479">Metal-binding</keyword>
<dbReference type="InterPro" id="IPR041641">
    <property type="entry name" value="CALCOCO1/2_Zn_UBZ1"/>
</dbReference>
<keyword evidence="5 7" id="KW-0175">Coiled coil</keyword>
<reference evidence="9 10" key="1">
    <citation type="submission" date="2019-09" db="EMBL/GenBank/DDBJ databases">
        <title>Bird 10,000 Genomes (B10K) Project - Family phase.</title>
        <authorList>
            <person name="Zhang G."/>
        </authorList>
    </citation>
    <scope>NUCLEOTIDE SEQUENCE [LARGE SCALE GENOMIC DNA]</scope>
    <source>
        <strain evidence="9">B10K-DU-002-02</strain>
        <tissue evidence="9">Muscle</tissue>
    </source>
</reference>
<dbReference type="PANTHER" id="PTHR15249:SF0">
    <property type="entry name" value="TRAF FAMILY MEMBER-ASSOCIATED NF-KAPPA-B ACTIVATOR"/>
    <property type="match status" value="1"/>
</dbReference>
<feature type="non-terminal residue" evidence="9">
    <location>
        <position position="1"/>
    </location>
</feature>
<dbReference type="EMBL" id="VZTC01006976">
    <property type="protein sequence ID" value="NXB50701.1"/>
    <property type="molecule type" value="Genomic_DNA"/>
</dbReference>
<dbReference type="PANTHER" id="PTHR15249">
    <property type="entry name" value="TRAF FAMILY MEMBER-ASSOCIATED NF-KAPPA-B ACTIVATOR"/>
    <property type="match status" value="1"/>
</dbReference>
<organism evidence="9 10">
    <name type="scientific">Leucopsar rothschildi</name>
    <name type="common">Bali myna</name>
    <name type="synonym">Rothschild's mynah</name>
    <dbReference type="NCBI Taxonomy" id="127929"/>
    <lineage>
        <taxon>Eukaryota</taxon>
        <taxon>Metazoa</taxon>
        <taxon>Chordata</taxon>
        <taxon>Craniata</taxon>
        <taxon>Vertebrata</taxon>
        <taxon>Euteleostomi</taxon>
        <taxon>Archelosauria</taxon>
        <taxon>Archosauria</taxon>
        <taxon>Dinosauria</taxon>
        <taxon>Saurischia</taxon>
        <taxon>Theropoda</taxon>
        <taxon>Coelurosauria</taxon>
        <taxon>Aves</taxon>
        <taxon>Neognathae</taxon>
        <taxon>Neoaves</taxon>
        <taxon>Telluraves</taxon>
        <taxon>Australaves</taxon>
        <taxon>Passeriformes</taxon>
        <taxon>Sturnidae</taxon>
        <taxon>Leucopsar</taxon>
    </lineage>
</organism>
<evidence type="ECO:0000259" key="8">
    <source>
        <dbReference type="PROSITE" id="PS51905"/>
    </source>
</evidence>
<protein>
    <submittedName>
        <fullName evidence="9">TANK protein</fullName>
    </submittedName>
</protein>
<keyword evidence="1" id="KW-0597">Phosphoprotein</keyword>
<gene>
    <name evidence="9" type="primary">Tank</name>
    <name evidence="9" type="ORF">LEUROT_R14206</name>
</gene>
<sequence length="479" mass="54592">MDKNIGEQLNKAYEAYRQACMDRDHAVKELQQKVENYMQQIREQQEKIELQNSIIAKLKSQLAALNANRGNAHPYILMHEDIETPNLLFSQLSEKLNIAKQREKLLKEHLDSESMKLKQLEDKSNQKERKLLSIISNQDDKIRNLESKLQELNEAQKGIQMPTYKREVKSKKVVPDMPELSLGISGISPERENLETIFQDMKEECHRICKLAREQTDQLSIFKIKPEPETEIQFSMPIQCTDKTDEQAEELFKPRVIKDINRGASCITSITPRGVGQDEDNNSVESLSKFNVKFPPTDNDSAFLQSTQEKPTVPCTGISENMLQDHHFNLEHRDCAVNLSKLEPNSFEAHGIDLMTSALQSLTTVDKTNPSDHAKMPIENICDKSCLKTTDSGFTFVPKHTNQGVPEVIFSLEAAGTTVRGPHQPIWQPQDNDLLAQAYADSELNQCGICEFCREVFPPSLTSKEDFLRHLNSHFKVQS</sequence>
<feature type="domain" description="UBZ1-type" evidence="8">
    <location>
        <begin position="447"/>
        <end position="474"/>
    </location>
</feature>
<evidence type="ECO:0000256" key="5">
    <source>
        <dbReference type="ARBA" id="ARBA00023054"/>
    </source>
</evidence>
<comment type="caution">
    <text evidence="9">The sequence shown here is derived from an EMBL/GenBank/DDBJ whole genome shotgun (WGS) entry which is preliminary data.</text>
</comment>
<accession>A0A7K8EGM8</accession>
<dbReference type="GO" id="GO:0008270">
    <property type="term" value="F:zinc ion binding"/>
    <property type="evidence" value="ECO:0007669"/>
    <property type="project" value="UniProtKB-KW"/>
</dbReference>